<evidence type="ECO:0000313" key="3">
    <source>
        <dbReference type="Proteomes" id="UP000469558"/>
    </source>
</evidence>
<reference evidence="2 3" key="1">
    <citation type="submission" date="2018-05" db="EMBL/GenBank/DDBJ databases">
        <title>Genome sequencing and assembly of the regulated plant pathogen Lachnellula willkommii and related sister species for the development of diagnostic species identification markers.</title>
        <authorList>
            <person name="Giroux E."/>
            <person name="Bilodeau G."/>
        </authorList>
    </citation>
    <scope>NUCLEOTIDE SEQUENCE [LARGE SCALE GENOMIC DNA]</scope>
    <source>
        <strain evidence="2 3">CBS 268.59</strain>
    </source>
</reference>
<dbReference type="OrthoDB" id="3526006at2759"/>
<gene>
    <name evidence="2" type="primary">het-6_43</name>
    <name evidence="2" type="ORF">LSUE1_G002319</name>
</gene>
<dbReference type="InterPro" id="IPR010730">
    <property type="entry name" value="HET"/>
</dbReference>
<evidence type="ECO:0000313" key="2">
    <source>
        <dbReference type="EMBL" id="TVY84439.1"/>
    </source>
</evidence>
<dbReference type="EMBL" id="QGMK01000084">
    <property type="protein sequence ID" value="TVY84439.1"/>
    <property type="molecule type" value="Genomic_DNA"/>
</dbReference>
<name>A0A8T9CF37_9HELO</name>
<dbReference type="PANTHER" id="PTHR24148:SF64">
    <property type="entry name" value="HETEROKARYON INCOMPATIBILITY DOMAIN-CONTAINING PROTEIN"/>
    <property type="match status" value="1"/>
</dbReference>
<evidence type="ECO:0000259" key="1">
    <source>
        <dbReference type="Pfam" id="PF06985"/>
    </source>
</evidence>
<feature type="domain" description="Heterokaryon incompatibility" evidence="1">
    <location>
        <begin position="45"/>
        <end position="190"/>
    </location>
</feature>
<dbReference type="Pfam" id="PF06985">
    <property type="entry name" value="HET"/>
    <property type="match status" value="1"/>
</dbReference>
<dbReference type="InterPro" id="IPR052895">
    <property type="entry name" value="HetReg/Transcr_Mod"/>
</dbReference>
<dbReference type="PANTHER" id="PTHR24148">
    <property type="entry name" value="ANKYRIN REPEAT DOMAIN-CONTAINING PROTEIN 39 HOMOLOG-RELATED"/>
    <property type="match status" value="1"/>
</dbReference>
<accession>A0A8T9CF37</accession>
<dbReference type="Proteomes" id="UP000469558">
    <property type="component" value="Unassembled WGS sequence"/>
</dbReference>
<dbReference type="AlphaFoldDB" id="A0A8T9CF37"/>
<keyword evidence="3" id="KW-1185">Reference proteome</keyword>
<organism evidence="2 3">
    <name type="scientific">Lachnellula suecica</name>
    <dbReference type="NCBI Taxonomy" id="602035"/>
    <lineage>
        <taxon>Eukaryota</taxon>
        <taxon>Fungi</taxon>
        <taxon>Dikarya</taxon>
        <taxon>Ascomycota</taxon>
        <taxon>Pezizomycotina</taxon>
        <taxon>Leotiomycetes</taxon>
        <taxon>Helotiales</taxon>
        <taxon>Lachnaceae</taxon>
        <taxon>Lachnellula</taxon>
    </lineage>
</organism>
<comment type="caution">
    <text evidence="2">The sequence shown here is derived from an EMBL/GenBank/DDBJ whole genome shotgun (WGS) entry which is preliminary data.</text>
</comment>
<sequence>MCEAYQYSPLPNTNTIRLIYLECGQSDESLRCQLKTATLGRLPPYEAISYTWDKPIFSHVLFVEGKSLAITESLFGPLQRVRPKSLARTSFKFSVFLWADAVCINQKDVDERSQQVQLMRKIYENATRVVAWLGPSTDDTPRAWALMVKVLALEREEGFISTAPNGKWRLLDCKSPDWEALSSLFKRPYFYTA</sequence>
<proteinExistence type="predicted"/>
<protein>
    <submittedName>
        <fullName evidence="2">Heterokaryon incompatibility protein 6 OR allele</fullName>
    </submittedName>
</protein>